<feature type="region of interest" description="Disordered" evidence="1">
    <location>
        <begin position="29"/>
        <end position="55"/>
    </location>
</feature>
<feature type="compositionally biased region" description="Basic and acidic residues" evidence="1">
    <location>
        <begin position="29"/>
        <end position="39"/>
    </location>
</feature>
<gene>
    <name evidence="2" type="ORF">RND71_012480</name>
</gene>
<organism evidence="2 3">
    <name type="scientific">Anisodus tanguticus</name>
    <dbReference type="NCBI Taxonomy" id="243964"/>
    <lineage>
        <taxon>Eukaryota</taxon>
        <taxon>Viridiplantae</taxon>
        <taxon>Streptophyta</taxon>
        <taxon>Embryophyta</taxon>
        <taxon>Tracheophyta</taxon>
        <taxon>Spermatophyta</taxon>
        <taxon>Magnoliopsida</taxon>
        <taxon>eudicotyledons</taxon>
        <taxon>Gunneridae</taxon>
        <taxon>Pentapetalae</taxon>
        <taxon>asterids</taxon>
        <taxon>lamiids</taxon>
        <taxon>Solanales</taxon>
        <taxon>Solanaceae</taxon>
        <taxon>Solanoideae</taxon>
        <taxon>Hyoscyameae</taxon>
        <taxon>Anisodus</taxon>
    </lineage>
</organism>
<accession>A0AAE1SFY9</accession>
<comment type="caution">
    <text evidence="2">The sequence shown here is derived from an EMBL/GenBank/DDBJ whole genome shotgun (WGS) entry which is preliminary data.</text>
</comment>
<sequence>MKKKYLHKANVPETVSEDEAFQIMKDRSKWDNSDSECRNLHRRPTHPTTPPPFPITRPLEAPLHSQMACDKRKGKAVSKETKKSKKKGLLIPPEGVVQGPLRIRERHTSPISHRVTLH</sequence>
<dbReference type="EMBL" id="JAVYJV010000006">
    <property type="protein sequence ID" value="KAK4368688.1"/>
    <property type="molecule type" value="Genomic_DNA"/>
</dbReference>
<name>A0AAE1SFY9_9SOLA</name>
<proteinExistence type="predicted"/>
<evidence type="ECO:0000256" key="1">
    <source>
        <dbReference type="SAM" id="MobiDB-lite"/>
    </source>
</evidence>
<reference evidence="2" key="1">
    <citation type="submission" date="2023-12" db="EMBL/GenBank/DDBJ databases">
        <title>Genome assembly of Anisodus tanguticus.</title>
        <authorList>
            <person name="Wang Y.-J."/>
        </authorList>
    </citation>
    <scope>NUCLEOTIDE SEQUENCE</scope>
    <source>
        <strain evidence="2">KB-2021</strain>
        <tissue evidence="2">Leaf</tissue>
    </source>
</reference>
<protein>
    <submittedName>
        <fullName evidence="2">Uncharacterized protein</fullName>
    </submittedName>
</protein>
<feature type="compositionally biased region" description="Basic residues" evidence="1">
    <location>
        <begin position="72"/>
        <end position="88"/>
    </location>
</feature>
<dbReference type="AlphaFoldDB" id="A0AAE1SFY9"/>
<evidence type="ECO:0000313" key="3">
    <source>
        <dbReference type="Proteomes" id="UP001291623"/>
    </source>
</evidence>
<dbReference type="Proteomes" id="UP001291623">
    <property type="component" value="Unassembled WGS sequence"/>
</dbReference>
<keyword evidence="3" id="KW-1185">Reference proteome</keyword>
<feature type="region of interest" description="Disordered" evidence="1">
    <location>
        <begin position="68"/>
        <end position="118"/>
    </location>
</feature>
<evidence type="ECO:0000313" key="2">
    <source>
        <dbReference type="EMBL" id="KAK4368688.1"/>
    </source>
</evidence>